<dbReference type="SMART" id="SM00388">
    <property type="entry name" value="HisKA"/>
    <property type="match status" value="1"/>
</dbReference>
<dbReference type="SMART" id="SM00387">
    <property type="entry name" value="HATPase_c"/>
    <property type="match status" value="1"/>
</dbReference>
<evidence type="ECO:0000313" key="11">
    <source>
        <dbReference type="Proteomes" id="UP000198670"/>
    </source>
</evidence>
<keyword evidence="11" id="KW-1185">Reference proteome</keyword>
<dbReference type="SUPFAM" id="SSF55874">
    <property type="entry name" value="ATPase domain of HSP90 chaperone/DNA topoisomerase II/histidine kinase"/>
    <property type="match status" value="1"/>
</dbReference>
<evidence type="ECO:0000259" key="9">
    <source>
        <dbReference type="PROSITE" id="PS50109"/>
    </source>
</evidence>
<dbReference type="CDD" id="cd00082">
    <property type="entry name" value="HisKA"/>
    <property type="match status" value="1"/>
</dbReference>
<keyword evidence="5 10" id="KW-0418">Kinase</keyword>
<evidence type="ECO:0000256" key="7">
    <source>
        <dbReference type="SAM" id="Phobius"/>
    </source>
</evidence>
<dbReference type="Pfam" id="PF13424">
    <property type="entry name" value="TPR_12"/>
    <property type="match status" value="1"/>
</dbReference>
<dbReference type="SUPFAM" id="SSF47384">
    <property type="entry name" value="Homodimeric domain of signal transducing histidine kinase"/>
    <property type="match status" value="1"/>
</dbReference>
<dbReference type="EMBL" id="FOQO01000002">
    <property type="protein sequence ID" value="SFI16708.1"/>
    <property type="molecule type" value="Genomic_DNA"/>
</dbReference>
<dbReference type="AlphaFoldDB" id="A0A1I3FZN1"/>
<dbReference type="GO" id="GO:0000155">
    <property type="term" value="F:phosphorelay sensor kinase activity"/>
    <property type="evidence" value="ECO:0007669"/>
    <property type="project" value="InterPro"/>
</dbReference>
<dbReference type="PROSITE" id="PS50109">
    <property type="entry name" value="HIS_KIN"/>
    <property type="match status" value="1"/>
</dbReference>
<dbReference type="SUPFAM" id="SSF48452">
    <property type="entry name" value="TPR-like"/>
    <property type="match status" value="1"/>
</dbReference>
<dbReference type="Proteomes" id="UP000198670">
    <property type="component" value="Unassembled WGS sequence"/>
</dbReference>
<feature type="domain" description="Histidine kinase" evidence="9">
    <location>
        <begin position="411"/>
        <end position="623"/>
    </location>
</feature>
<comment type="catalytic activity">
    <reaction evidence="1">
        <text>ATP + protein L-histidine = ADP + protein N-phospho-L-histidine.</text>
        <dbReference type="EC" id="2.7.13.3"/>
    </reaction>
</comment>
<dbReference type="InterPro" id="IPR019734">
    <property type="entry name" value="TPR_rpt"/>
</dbReference>
<dbReference type="InterPro" id="IPR003661">
    <property type="entry name" value="HisK_dim/P_dom"/>
</dbReference>
<dbReference type="PRINTS" id="PR00344">
    <property type="entry name" value="BCTRLSENSOR"/>
</dbReference>
<dbReference type="RefSeq" id="WP_090625724.1">
    <property type="nucleotide sequence ID" value="NZ_FOQO01000002.1"/>
</dbReference>
<dbReference type="PANTHER" id="PTHR43711">
    <property type="entry name" value="TWO-COMPONENT HISTIDINE KINASE"/>
    <property type="match status" value="1"/>
</dbReference>
<evidence type="ECO:0000256" key="2">
    <source>
        <dbReference type="ARBA" id="ARBA00012438"/>
    </source>
</evidence>
<dbReference type="InterPro" id="IPR011990">
    <property type="entry name" value="TPR-like_helical_dom_sf"/>
</dbReference>
<dbReference type="Gene3D" id="1.10.287.130">
    <property type="match status" value="1"/>
</dbReference>
<gene>
    <name evidence="10" type="ORF">SAMN05444682_102573</name>
</gene>
<dbReference type="PANTHER" id="PTHR43711:SF1">
    <property type="entry name" value="HISTIDINE KINASE 1"/>
    <property type="match status" value="1"/>
</dbReference>
<dbReference type="InterPro" id="IPR003594">
    <property type="entry name" value="HATPase_dom"/>
</dbReference>
<proteinExistence type="predicted"/>
<reference evidence="10 11" key="1">
    <citation type="submission" date="2016-10" db="EMBL/GenBank/DDBJ databases">
        <authorList>
            <person name="de Groot N.N."/>
        </authorList>
    </citation>
    <scope>NUCLEOTIDE SEQUENCE [LARGE SCALE GENOMIC DNA]</scope>
    <source>
        <strain evidence="10 11">RK1</strain>
    </source>
</reference>
<dbReference type="InterPro" id="IPR005467">
    <property type="entry name" value="His_kinase_dom"/>
</dbReference>
<keyword evidence="4" id="KW-0808">Transferase</keyword>
<dbReference type="EC" id="2.7.13.3" evidence="2"/>
<dbReference type="OrthoDB" id="9810447at2"/>
<dbReference type="STRING" id="1477437.SAMN05444682_102573"/>
<evidence type="ECO:0000256" key="4">
    <source>
        <dbReference type="ARBA" id="ARBA00022679"/>
    </source>
</evidence>
<dbReference type="Pfam" id="PF00512">
    <property type="entry name" value="HisKA"/>
    <property type="match status" value="1"/>
</dbReference>
<accession>A0A1I3FZN1</accession>
<keyword evidence="6" id="KW-0902">Two-component regulatory system</keyword>
<keyword evidence="8" id="KW-0732">Signal</keyword>
<dbReference type="InterPro" id="IPR036097">
    <property type="entry name" value="HisK_dim/P_sf"/>
</dbReference>
<dbReference type="Gene3D" id="3.30.565.10">
    <property type="entry name" value="Histidine kinase-like ATPase, C-terminal domain"/>
    <property type="match status" value="1"/>
</dbReference>
<dbReference type="InterPro" id="IPR036890">
    <property type="entry name" value="HATPase_C_sf"/>
</dbReference>
<evidence type="ECO:0000256" key="6">
    <source>
        <dbReference type="ARBA" id="ARBA00023012"/>
    </source>
</evidence>
<keyword evidence="7" id="KW-0472">Membrane</keyword>
<dbReference type="InterPro" id="IPR004358">
    <property type="entry name" value="Sig_transdc_His_kin-like_C"/>
</dbReference>
<feature type="chain" id="PRO_5011492908" description="histidine kinase" evidence="8">
    <location>
        <begin position="26"/>
        <end position="623"/>
    </location>
</feature>
<dbReference type="CDD" id="cd00075">
    <property type="entry name" value="HATPase"/>
    <property type="match status" value="1"/>
</dbReference>
<dbReference type="InterPro" id="IPR050736">
    <property type="entry name" value="Sensor_HK_Regulatory"/>
</dbReference>
<evidence type="ECO:0000313" key="10">
    <source>
        <dbReference type="EMBL" id="SFI16708.1"/>
    </source>
</evidence>
<keyword evidence="3" id="KW-0597">Phosphoprotein</keyword>
<protein>
    <recommendedName>
        <fullName evidence="2">histidine kinase</fullName>
        <ecNumber evidence="2">2.7.13.3</ecNumber>
    </recommendedName>
</protein>
<evidence type="ECO:0000256" key="5">
    <source>
        <dbReference type="ARBA" id="ARBA00022777"/>
    </source>
</evidence>
<organism evidence="10 11">
    <name type="scientific">Parapedobacter indicus</name>
    <dbReference type="NCBI Taxonomy" id="1477437"/>
    <lineage>
        <taxon>Bacteria</taxon>
        <taxon>Pseudomonadati</taxon>
        <taxon>Bacteroidota</taxon>
        <taxon>Sphingobacteriia</taxon>
        <taxon>Sphingobacteriales</taxon>
        <taxon>Sphingobacteriaceae</taxon>
        <taxon>Parapedobacter</taxon>
    </lineage>
</organism>
<evidence type="ECO:0000256" key="3">
    <source>
        <dbReference type="ARBA" id="ARBA00022553"/>
    </source>
</evidence>
<keyword evidence="7" id="KW-0812">Transmembrane</keyword>
<dbReference type="Pfam" id="PF02518">
    <property type="entry name" value="HATPase_c"/>
    <property type="match status" value="1"/>
</dbReference>
<name>A0A1I3FZN1_9SPHI</name>
<keyword evidence="7" id="KW-1133">Transmembrane helix</keyword>
<feature type="signal peptide" evidence="8">
    <location>
        <begin position="1"/>
        <end position="25"/>
    </location>
</feature>
<dbReference type="SMART" id="SM00028">
    <property type="entry name" value="TPR"/>
    <property type="match status" value="2"/>
</dbReference>
<feature type="transmembrane region" description="Helical" evidence="7">
    <location>
        <begin position="351"/>
        <end position="370"/>
    </location>
</feature>
<sequence>MKTDRKRLTWLWLAICLLGTQVVSAQVDETTGLKRLLERITDSTAYVDALNRLAMISYETSADTTFYYAVRARKIADRLDYDKGKADALNNLGVVYDIKGNQQLALKYYNDAHQAYTQLDDSANQVQTAMNIGGVYKQLGKDQRSLEHFKSALKIGHQLSNDSILSLVMYNYLLLFPDRIPHGEKQRYIQEAKAIATRYNDVRVLIALDHLSATELIEQGNRQRGVALWDSVINRAIQKQLYYVSMDMLVGIADYFAPDHGDRAVAYYRRGLEIARGHQYLFYSQLFARKLFDLHTAHNEQQEAATYSQLLIRLFDEQERLDNSAGIDYLDYAIKEQQLERLAERSRYQTFFLALAVLGCVLAAGIIVVIRRTLKISRQLNAQIVEQNQQMQITLNVLEQSQAENGRMMRIVAHDLRNPIGAIGSAASLILDADNLPTNEQKMLELIHKSATDSLELVNDLLHTHKHTDDMPKDTVDLDRLLLYCIDQMSTKAAAKNQLITLHSQPCAITANREKLWCVFNNLIGNAVKFSPHGERISVSLEANLDYVHISVQDRGIGIPQHLHTKVFDMLTPAQRPGTAGEQPFGLGLAISKQIVEAHGGRMWFESDPERTRGTTFVVELPR</sequence>
<evidence type="ECO:0000256" key="1">
    <source>
        <dbReference type="ARBA" id="ARBA00000085"/>
    </source>
</evidence>
<evidence type="ECO:0000256" key="8">
    <source>
        <dbReference type="SAM" id="SignalP"/>
    </source>
</evidence>
<dbReference type="Gene3D" id="1.25.40.10">
    <property type="entry name" value="Tetratricopeptide repeat domain"/>
    <property type="match status" value="1"/>
</dbReference>